<dbReference type="Proteomes" id="UP000799437">
    <property type="component" value="Unassembled WGS sequence"/>
</dbReference>
<keyword evidence="3" id="KW-1185">Reference proteome</keyword>
<evidence type="ECO:0000313" key="2">
    <source>
        <dbReference type="EMBL" id="KAF2753835.1"/>
    </source>
</evidence>
<dbReference type="InterPro" id="IPR010730">
    <property type="entry name" value="HET"/>
</dbReference>
<organism evidence="2 3">
    <name type="scientific">Pseudovirgaria hyperparasitica</name>
    <dbReference type="NCBI Taxonomy" id="470096"/>
    <lineage>
        <taxon>Eukaryota</taxon>
        <taxon>Fungi</taxon>
        <taxon>Dikarya</taxon>
        <taxon>Ascomycota</taxon>
        <taxon>Pezizomycotina</taxon>
        <taxon>Dothideomycetes</taxon>
        <taxon>Dothideomycetes incertae sedis</taxon>
        <taxon>Acrospermales</taxon>
        <taxon>Acrospermaceae</taxon>
        <taxon>Pseudovirgaria</taxon>
    </lineage>
</organism>
<feature type="domain" description="Heterokaryon incompatibility" evidence="1">
    <location>
        <begin position="49"/>
        <end position="208"/>
    </location>
</feature>
<dbReference type="OrthoDB" id="2157530at2759"/>
<dbReference type="InterPro" id="IPR052895">
    <property type="entry name" value="HetReg/Transcr_Mod"/>
</dbReference>
<proteinExistence type="predicted"/>
<gene>
    <name evidence="2" type="ORF">EJ05DRAFT_173424</name>
</gene>
<evidence type="ECO:0000259" key="1">
    <source>
        <dbReference type="Pfam" id="PF06985"/>
    </source>
</evidence>
<dbReference type="GeneID" id="54480586"/>
<reference evidence="2" key="1">
    <citation type="journal article" date="2020" name="Stud. Mycol.">
        <title>101 Dothideomycetes genomes: a test case for predicting lifestyles and emergence of pathogens.</title>
        <authorList>
            <person name="Haridas S."/>
            <person name="Albert R."/>
            <person name="Binder M."/>
            <person name="Bloem J."/>
            <person name="Labutti K."/>
            <person name="Salamov A."/>
            <person name="Andreopoulos B."/>
            <person name="Baker S."/>
            <person name="Barry K."/>
            <person name="Bills G."/>
            <person name="Bluhm B."/>
            <person name="Cannon C."/>
            <person name="Castanera R."/>
            <person name="Culley D."/>
            <person name="Daum C."/>
            <person name="Ezra D."/>
            <person name="Gonzalez J."/>
            <person name="Henrissat B."/>
            <person name="Kuo A."/>
            <person name="Liang C."/>
            <person name="Lipzen A."/>
            <person name="Lutzoni F."/>
            <person name="Magnuson J."/>
            <person name="Mondo S."/>
            <person name="Nolan M."/>
            <person name="Ohm R."/>
            <person name="Pangilinan J."/>
            <person name="Park H.-J."/>
            <person name="Ramirez L."/>
            <person name="Alfaro M."/>
            <person name="Sun H."/>
            <person name="Tritt A."/>
            <person name="Yoshinaga Y."/>
            <person name="Zwiers L.-H."/>
            <person name="Turgeon B."/>
            <person name="Goodwin S."/>
            <person name="Spatafora J."/>
            <person name="Crous P."/>
            <person name="Grigoriev I."/>
        </authorList>
    </citation>
    <scope>NUCLEOTIDE SEQUENCE</scope>
    <source>
        <strain evidence="2">CBS 121739</strain>
    </source>
</reference>
<dbReference type="RefSeq" id="XP_033596286.1">
    <property type="nucleotide sequence ID" value="XM_033739532.1"/>
</dbReference>
<name>A0A6A6VUJ9_9PEZI</name>
<dbReference type="PANTHER" id="PTHR24148:SF64">
    <property type="entry name" value="HETEROKARYON INCOMPATIBILITY DOMAIN-CONTAINING PROTEIN"/>
    <property type="match status" value="1"/>
</dbReference>
<evidence type="ECO:0000313" key="3">
    <source>
        <dbReference type="Proteomes" id="UP000799437"/>
    </source>
</evidence>
<accession>A0A6A6VUJ9</accession>
<protein>
    <submittedName>
        <fullName evidence="2">HET-domain-containing protein</fullName>
    </submittedName>
</protein>
<dbReference type="PANTHER" id="PTHR24148">
    <property type="entry name" value="ANKYRIN REPEAT DOMAIN-CONTAINING PROTEIN 39 HOMOLOG-RELATED"/>
    <property type="match status" value="1"/>
</dbReference>
<dbReference type="AlphaFoldDB" id="A0A6A6VUJ9"/>
<dbReference type="Pfam" id="PF26639">
    <property type="entry name" value="Het-6_barrel"/>
    <property type="match status" value="1"/>
</dbReference>
<dbReference type="EMBL" id="ML996583">
    <property type="protein sequence ID" value="KAF2753835.1"/>
    <property type="molecule type" value="Genomic_DNA"/>
</dbReference>
<dbReference type="Pfam" id="PF06985">
    <property type="entry name" value="HET"/>
    <property type="match status" value="1"/>
</dbReference>
<sequence length="673" mass="77225">MMKLQRLQKYTYEPALLDGHIRLLKVRNASNEDVLELDLVQQHLSEATYEALSYAWGDTSDKEQVLCNGLVLDIGRNLHAALCERRRRDVTTWLWADAICINQTDDDEKTRQVRVMREIYAGAKKVIIWLGTGSLSDAAAYVLAEHLFYKCRVSTKTTKRHGYAYEDFDFRLHGVVPPFGSARGNSAWIALFHIMRSPWFSRIWVLQELFVAKESTMWKGTLEFDPEIILWTASLIGLHRNLANAFNTLLGCPETSQLYAQNISLSFGRFKSKGPLPIYEMLSHHADMQATDPRDRFFALVGISSGLDPCFIDYDIPLSEIASLVGKMAMLGMPGYQFSESLNGLEWLHFSGDADDHRFQLEWLSAISNPNGRTYGVPSWLPDFITVPKMGAPIQYLYRTRFTGNAKFEHGPHLRLRFPSGETVDCIGAIHYSTRFKMQIPENVDFRGCIFDTIRTIARPRPRDSSTSYFTGVYTGETPFDIFRTHHEVAKFQASLLEWLTEIRLLADPSLSPTSHFDAGDSFDAFWRTLIYNRGPRYSSKPNDKPVSPEVATIFLWWTMLRKWMVKTQNTRSLRDIAVYKMLSDLSRPFEVIENVMRDARNFFVSRHGRIGWVPFRAQQGDSICIFKGCRTPFVLGARNEGWEIIGAAYVHGCMDGEMWSLGDEEWEWMSFV</sequence>